<evidence type="ECO:0000256" key="1">
    <source>
        <dbReference type="SAM" id="MobiDB-lite"/>
    </source>
</evidence>
<dbReference type="KEGG" id="cpre:Csp1_11280"/>
<proteinExistence type="predicted"/>
<feature type="region of interest" description="Disordered" evidence="1">
    <location>
        <begin position="192"/>
        <end position="217"/>
    </location>
</feature>
<dbReference type="AlphaFoldDB" id="A0A2Z3YNJ3"/>
<keyword evidence="3" id="KW-1185">Reference proteome</keyword>
<gene>
    <name evidence="2" type="ORF">Csp1_11280</name>
</gene>
<organism evidence="2 3">
    <name type="scientific">Corynebacterium provencense</name>
    <dbReference type="NCBI Taxonomy" id="1737425"/>
    <lineage>
        <taxon>Bacteria</taxon>
        <taxon>Bacillati</taxon>
        <taxon>Actinomycetota</taxon>
        <taxon>Actinomycetes</taxon>
        <taxon>Mycobacteriales</taxon>
        <taxon>Corynebacteriaceae</taxon>
        <taxon>Corynebacterium</taxon>
    </lineage>
</organism>
<dbReference type="Proteomes" id="UP000247696">
    <property type="component" value="Chromosome"/>
</dbReference>
<evidence type="ECO:0000313" key="2">
    <source>
        <dbReference type="EMBL" id="AWT25928.1"/>
    </source>
</evidence>
<reference evidence="3" key="1">
    <citation type="submission" date="2017-11" db="EMBL/GenBank/DDBJ databases">
        <title>Otitis media/interna in a cat caused by the recently described species Corynebacterium provencense.</title>
        <authorList>
            <person name="Kittl S."/>
            <person name="Brodard I."/>
            <person name="Rychener L."/>
            <person name="Jores J."/>
            <person name="Roosje P."/>
            <person name="Gobeli Brawand S."/>
        </authorList>
    </citation>
    <scope>NUCLEOTIDE SEQUENCE [LARGE SCALE GENOMIC DNA]</scope>
    <source>
        <strain evidence="3">17KM38</strain>
    </source>
</reference>
<dbReference type="EMBL" id="CP024988">
    <property type="protein sequence ID" value="AWT25928.1"/>
    <property type="molecule type" value="Genomic_DNA"/>
</dbReference>
<dbReference type="STRING" id="1737425.GCA_900049755_00157"/>
<dbReference type="InterPro" id="IPR003772">
    <property type="entry name" value="YceD"/>
</dbReference>
<name>A0A2Z3YNJ3_9CORY</name>
<accession>A0A2Z3YNJ3</accession>
<dbReference type="Pfam" id="PF02620">
    <property type="entry name" value="YceD"/>
    <property type="match status" value="1"/>
</dbReference>
<protein>
    <recommendedName>
        <fullName evidence="4">Large ribosomal RNA subunit accumulation protein YceD</fullName>
    </recommendedName>
</protein>
<evidence type="ECO:0000313" key="3">
    <source>
        <dbReference type="Proteomes" id="UP000247696"/>
    </source>
</evidence>
<feature type="compositionally biased region" description="Basic and acidic residues" evidence="1">
    <location>
        <begin position="208"/>
        <end position="217"/>
    </location>
</feature>
<evidence type="ECO:0008006" key="4">
    <source>
        <dbReference type="Google" id="ProtNLM"/>
    </source>
</evidence>
<sequence length="217" mass="22514">MLRVKGKNDGVTTDPFQLEVREALRATGLPQHLTATGPSPVRLGGEMLGVEEGTPVEVVADVSNLGESLLVDATVYARATGQCSRCLADLDEPFSVHVSDVFGTTSDFITRDGVSGAEAGDDDDDFEPLMVDDDMVDITQLVLDEAGLTLPFSPVCGDYGRECAGDTPAPDGVSGGDDAAPDPRWAGLAELAGDLTDDGEGAGAEGAGETRDRRNDA</sequence>